<dbReference type="STRING" id="1385510.GCA_000425205_02949"/>
<dbReference type="InterPro" id="IPR035240">
    <property type="entry name" value="SprT_Zn_ribbon"/>
</dbReference>
<proteinExistence type="predicted"/>
<comment type="caution">
    <text evidence="2">The sequence shown here is derived from an EMBL/GenBank/DDBJ whole genome shotgun (WGS) entry which is preliminary data.</text>
</comment>
<protein>
    <recommendedName>
        <fullName evidence="1">SprT-like domain-containing protein</fullName>
    </recommendedName>
</protein>
<dbReference type="RefSeq" id="WP_026801211.1">
    <property type="nucleotide sequence ID" value="NZ_AULI01000014.1"/>
</dbReference>
<evidence type="ECO:0000259" key="1">
    <source>
        <dbReference type="SMART" id="SM00731"/>
    </source>
</evidence>
<accession>A0A0A5GH95</accession>
<dbReference type="NCBIfam" id="NF003339">
    <property type="entry name" value="PRK04351.1"/>
    <property type="match status" value="1"/>
</dbReference>
<reference evidence="2 3" key="1">
    <citation type="submission" date="2013-08" db="EMBL/GenBank/DDBJ databases">
        <authorList>
            <person name="Huang J."/>
            <person name="Wang G."/>
        </authorList>
    </citation>
    <scope>NUCLEOTIDE SEQUENCE [LARGE SCALE GENOMIC DNA]</scope>
    <source>
        <strain evidence="2 3">JSM 076056</strain>
    </source>
</reference>
<name>A0A0A5GH95_9BACI</name>
<dbReference type="SMART" id="SM00731">
    <property type="entry name" value="SprT"/>
    <property type="match status" value="1"/>
</dbReference>
<gene>
    <name evidence="2" type="ORF">N781_07270</name>
</gene>
<dbReference type="GO" id="GO:0006950">
    <property type="term" value="P:response to stress"/>
    <property type="evidence" value="ECO:0007669"/>
    <property type="project" value="UniProtKB-ARBA"/>
</dbReference>
<dbReference type="Pfam" id="PF17283">
    <property type="entry name" value="Zn_ribbon_SprT"/>
    <property type="match status" value="1"/>
</dbReference>
<dbReference type="EMBL" id="AVPE01000014">
    <property type="protein sequence ID" value="KGX90583.1"/>
    <property type="molecule type" value="Genomic_DNA"/>
</dbReference>
<organism evidence="2 3">
    <name type="scientific">Pontibacillus halophilus JSM 076056 = DSM 19796</name>
    <dbReference type="NCBI Taxonomy" id="1385510"/>
    <lineage>
        <taxon>Bacteria</taxon>
        <taxon>Bacillati</taxon>
        <taxon>Bacillota</taxon>
        <taxon>Bacilli</taxon>
        <taxon>Bacillales</taxon>
        <taxon>Bacillaceae</taxon>
        <taxon>Pontibacillus</taxon>
    </lineage>
</organism>
<dbReference type="AlphaFoldDB" id="A0A0A5GH95"/>
<evidence type="ECO:0000313" key="2">
    <source>
        <dbReference type="EMBL" id="KGX90583.1"/>
    </source>
</evidence>
<dbReference type="Proteomes" id="UP000030528">
    <property type="component" value="Unassembled WGS sequence"/>
</dbReference>
<sequence length="152" mass="18231">MERSLHEWMNELSRQWFSKPFTDKVIMNHRLRTTGGRYIPSKRTIELNPKYLEELGLEEFEGIMKHELCHYHLHIEGKGYQHRDPEFRALMKATGSPRHCKPLPSAQRQKKYVYQCMSCEQQYARQRQIDLKRYRCGSCKGSLKKVTKRIDD</sequence>
<feature type="domain" description="SprT-like" evidence="1">
    <location>
        <begin position="3"/>
        <end position="146"/>
    </location>
</feature>
<evidence type="ECO:0000313" key="3">
    <source>
        <dbReference type="Proteomes" id="UP000030528"/>
    </source>
</evidence>
<dbReference type="InterPro" id="IPR006640">
    <property type="entry name" value="SprT-like_domain"/>
</dbReference>
<keyword evidence="3" id="KW-1185">Reference proteome</keyword>
<dbReference type="OrthoDB" id="9799909at2"/>
<dbReference type="eggNOG" id="COG3091">
    <property type="taxonomic scope" value="Bacteria"/>
</dbReference>
<dbReference type="Pfam" id="PF10263">
    <property type="entry name" value="SprT-like"/>
    <property type="match status" value="1"/>
</dbReference>